<sequence>MNDVETSTSTNIVNDTTSSIDSGDEVEKRQFNKFELLDLVEDETDNNNDTDDCSQNKPTESEDEKLHTKPRQSKVKRKNRKKGSNVTVVDEVETTHTNVNKNLEKRLKSRRRGKGRKGHGGPGGKGGNANAFDELIEEQLRIIGSSDTKTSSGPNSSTLTDAERALMRRLDMLTVEHRNLNPDNELRRMFGRKIIDSERATRVQRRAGRSTGVSSRNSASLVGDEDRIPTSRTGLIMILDDELNREYNTSQNKDNNNKSDTLLKGIQYFRFVHSKNYQQTHNRFLDAAEQGDTAEILRILTPGEPLHVESLIQLSDVVRESEDYKTASEFIQQALAIIQNSFHTSFNMTQARCRLDYRRPENRSFFIALFKHLNYLGRRGLKRTPLEFTKLLLSLDPDNDPLAAKLLIDYYALRSEEYDYLIEFAETWDPQETLPNLRFSVALALYLKSKKKAHDSKSSTGGSDANDLQTIADDKLQATLLKFPNFLSPLFEANKIEPDAGFKKCDYFNYGPLETKIVPESIQVLIRLYVARTCMIWKTKEIMNWLERNATNLARRIANKELEPNDPNEYWSSVFKASAPRNLLRHLILSPDLPSDIVKVPPSAASVPILDIDPFPPQNQILSYTRPPRRANASSPFLRLTHVNPSTSSFRLFFRSMIPGFEAQGSSSELEADPLNIVINDDATEEGEGENSIHRSVNGIMDSLRGLLAAVQIRADYGDSDEDDEYDLHDID</sequence>
<feature type="compositionally biased region" description="Polar residues" evidence="1">
    <location>
        <begin position="1"/>
        <end position="21"/>
    </location>
</feature>
<dbReference type="PANTHER" id="PTHR22684">
    <property type="entry name" value="NULP1-RELATED"/>
    <property type="match status" value="1"/>
</dbReference>
<dbReference type="EMBL" id="JAIFTH010000493">
    <property type="protein sequence ID" value="KAG9509401.1"/>
    <property type="molecule type" value="Genomic_DNA"/>
</dbReference>
<feature type="compositionally biased region" description="Polar residues" evidence="1">
    <location>
        <begin position="211"/>
        <end position="220"/>
    </location>
</feature>
<feature type="region of interest" description="Disordered" evidence="1">
    <location>
        <begin position="201"/>
        <end position="226"/>
    </location>
</feature>
<keyword evidence="3" id="KW-1185">Reference proteome</keyword>
<feature type="region of interest" description="Disordered" evidence="1">
    <location>
        <begin position="1"/>
        <end position="130"/>
    </location>
</feature>
<protein>
    <submittedName>
        <fullName evidence="2">Transcription factor 25</fullName>
    </submittedName>
</protein>
<feature type="compositionally biased region" description="Acidic residues" evidence="1">
    <location>
        <begin position="38"/>
        <end position="52"/>
    </location>
</feature>
<dbReference type="PANTHER" id="PTHR22684:SF0">
    <property type="entry name" value="RIBOSOME QUALITY CONTROL COMPLEX SUBUNIT TCF25"/>
    <property type="match status" value="1"/>
</dbReference>
<gene>
    <name evidence="2" type="primary">TCF25</name>
    <name evidence="2" type="ORF">GZH46_02080</name>
</gene>
<organism evidence="2 3">
    <name type="scientific">Fragariocoptes setiger</name>
    <dbReference type="NCBI Taxonomy" id="1670756"/>
    <lineage>
        <taxon>Eukaryota</taxon>
        <taxon>Metazoa</taxon>
        <taxon>Ecdysozoa</taxon>
        <taxon>Arthropoda</taxon>
        <taxon>Chelicerata</taxon>
        <taxon>Arachnida</taxon>
        <taxon>Acari</taxon>
        <taxon>Acariformes</taxon>
        <taxon>Trombidiformes</taxon>
        <taxon>Prostigmata</taxon>
        <taxon>Eupodina</taxon>
        <taxon>Eriophyoidea</taxon>
        <taxon>Phytoptidae</taxon>
        <taxon>Fragariocoptes</taxon>
    </lineage>
</organism>
<dbReference type="Pfam" id="PF04910">
    <property type="entry name" value="Tcf25"/>
    <property type="match status" value="1"/>
</dbReference>
<name>A0ABQ7S7L5_9ACAR</name>
<comment type="caution">
    <text evidence="2">The sequence shown here is derived from an EMBL/GenBank/DDBJ whole genome shotgun (WGS) entry which is preliminary data.</text>
</comment>
<dbReference type="InterPro" id="IPR006994">
    <property type="entry name" value="TCF25/Rqc1"/>
</dbReference>
<accession>A0ABQ7S7L5</accession>
<feature type="compositionally biased region" description="Low complexity" evidence="1">
    <location>
        <begin position="85"/>
        <end position="100"/>
    </location>
</feature>
<evidence type="ECO:0000313" key="3">
    <source>
        <dbReference type="Proteomes" id="UP000825002"/>
    </source>
</evidence>
<feature type="compositionally biased region" description="Basic and acidic residues" evidence="1">
    <location>
        <begin position="25"/>
        <end position="36"/>
    </location>
</feature>
<reference evidence="2 3" key="1">
    <citation type="submission" date="2020-10" db="EMBL/GenBank/DDBJ databases">
        <authorList>
            <person name="Klimov P.B."/>
            <person name="Dyachkov S.M."/>
            <person name="Chetverikov P.E."/>
        </authorList>
    </citation>
    <scope>NUCLEOTIDE SEQUENCE [LARGE SCALE GENOMIC DNA]</scope>
    <source>
        <strain evidence="2">BMOC 18-1129-001#AD2665</strain>
        <tissue evidence="2">Entire mites</tissue>
    </source>
</reference>
<evidence type="ECO:0000313" key="2">
    <source>
        <dbReference type="EMBL" id="KAG9509401.1"/>
    </source>
</evidence>
<dbReference type="Proteomes" id="UP000825002">
    <property type="component" value="Unassembled WGS sequence"/>
</dbReference>
<feature type="compositionally biased region" description="Basic residues" evidence="1">
    <location>
        <begin position="68"/>
        <end position="83"/>
    </location>
</feature>
<proteinExistence type="predicted"/>
<evidence type="ECO:0000256" key="1">
    <source>
        <dbReference type="SAM" id="MobiDB-lite"/>
    </source>
</evidence>
<feature type="compositionally biased region" description="Basic residues" evidence="1">
    <location>
        <begin position="107"/>
        <end position="119"/>
    </location>
</feature>